<sequence length="158" mass="17585">MANTDVYGRKFPSIKYVSDRHGAATSLYPRLGTTVETGAIVHEGDRLTFRCSGGGRPGDPAVRWWLHPYSGERQRPVIGDCVELTWTVGRSTVRRRIYIGIGMAGETRYHRQGGPDEEGYDGWVVFYYAVAPSDRPRAEPDGRIRLQRSSVVDALGNA</sequence>
<evidence type="ECO:0000313" key="3">
    <source>
        <dbReference type="Proteomes" id="UP000198741"/>
    </source>
</evidence>
<name>A0A1H0P331_9ACTN</name>
<protein>
    <recommendedName>
        <fullName evidence="1">Ig-like domain-containing protein</fullName>
    </recommendedName>
</protein>
<dbReference type="OrthoDB" id="4577825at2"/>
<keyword evidence="3" id="KW-1185">Reference proteome</keyword>
<evidence type="ECO:0000259" key="1">
    <source>
        <dbReference type="PROSITE" id="PS50835"/>
    </source>
</evidence>
<reference evidence="2 3" key="1">
    <citation type="submission" date="2016-10" db="EMBL/GenBank/DDBJ databases">
        <authorList>
            <person name="de Groot N.N."/>
        </authorList>
    </citation>
    <scope>NUCLEOTIDE SEQUENCE [LARGE SCALE GENOMIC DNA]</scope>
    <source>
        <strain evidence="3">P4-7,KCTC 19426,CECT 7604</strain>
    </source>
</reference>
<dbReference type="PROSITE" id="PS50835">
    <property type="entry name" value="IG_LIKE"/>
    <property type="match status" value="1"/>
</dbReference>
<dbReference type="EMBL" id="LT629710">
    <property type="protein sequence ID" value="SDO99422.1"/>
    <property type="molecule type" value="Genomic_DNA"/>
</dbReference>
<gene>
    <name evidence="2" type="ORF">SAMN04515671_2600</name>
</gene>
<dbReference type="STRING" id="1090615.SAMN04515671_2600"/>
<proteinExistence type="predicted"/>
<dbReference type="InterPro" id="IPR007110">
    <property type="entry name" value="Ig-like_dom"/>
</dbReference>
<organism evidence="2 3">
    <name type="scientific">Nakamurella panacisegetis</name>
    <dbReference type="NCBI Taxonomy" id="1090615"/>
    <lineage>
        <taxon>Bacteria</taxon>
        <taxon>Bacillati</taxon>
        <taxon>Actinomycetota</taxon>
        <taxon>Actinomycetes</taxon>
        <taxon>Nakamurellales</taxon>
        <taxon>Nakamurellaceae</taxon>
        <taxon>Nakamurella</taxon>
    </lineage>
</organism>
<dbReference type="Proteomes" id="UP000198741">
    <property type="component" value="Chromosome I"/>
</dbReference>
<evidence type="ECO:0000313" key="2">
    <source>
        <dbReference type="EMBL" id="SDO99422.1"/>
    </source>
</evidence>
<dbReference type="RefSeq" id="WP_090476440.1">
    <property type="nucleotide sequence ID" value="NZ_LT629710.1"/>
</dbReference>
<accession>A0A1H0P331</accession>
<feature type="domain" description="Ig-like" evidence="1">
    <location>
        <begin position="29"/>
        <end position="64"/>
    </location>
</feature>
<dbReference type="AlphaFoldDB" id="A0A1H0P331"/>